<organism evidence="2 3">
    <name type="scientific">Caenorhabditis briggsae</name>
    <dbReference type="NCBI Taxonomy" id="6238"/>
    <lineage>
        <taxon>Eukaryota</taxon>
        <taxon>Metazoa</taxon>
        <taxon>Ecdysozoa</taxon>
        <taxon>Nematoda</taxon>
        <taxon>Chromadorea</taxon>
        <taxon>Rhabditida</taxon>
        <taxon>Rhabditina</taxon>
        <taxon>Rhabditomorpha</taxon>
        <taxon>Rhabditoidea</taxon>
        <taxon>Rhabditidae</taxon>
        <taxon>Peloderinae</taxon>
        <taxon>Caenorhabditis</taxon>
    </lineage>
</organism>
<dbReference type="Proteomes" id="UP000008549">
    <property type="component" value="Unassembled WGS sequence"/>
</dbReference>
<reference evidence="2 3" key="2">
    <citation type="journal article" date="2011" name="PLoS Genet.">
        <title>Caenorhabditis briggsae recombinant inbred line genotypes reveal inter-strain incompatibility and the evolution of recombination.</title>
        <authorList>
            <person name="Ross J.A."/>
            <person name="Koboldt D.C."/>
            <person name="Staisch J.E."/>
            <person name="Chamberlin H.M."/>
            <person name="Gupta B.P."/>
            <person name="Miller R.D."/>
            <person name="Baird S.E."/>
            <person name="Haag E.S."/>
        </authorList>
    </citation>
    <scope>NUCLEOTIDE SEQUENCE [LARGE SCALE GENOMIC DNA]</scope>
    <source>
        <strain evidence="2 3">AF16</strain>
    </source>
</reference>
<sequence>MFNQIRFSLVLSASSKLCIRRIVLLFESFWLYMAHIFIFCCFMLKIPNFWLDHFLEYFDGTFFVLFNCSVGHVNDLLFHVVSFCKLHTINTNRMSLTRNFEPIYLIFCERYEKGINGQNI</sequence>
<gene>
    <name evidence="2" type="ORF">CBG27563</name>
    <name evidence="2" type="ORF">CBG_27563</name>
</gene>
<proteinExistence type="predicted"/>
<keyword evidence="1" id="KW-0472">Membrane</keyword>
<evidence type="ECO:0000313" key="3">
    <source>
        <dbReference type="Proteomes" id="UP000008549"/>
    </source>
</evidence>
<dbReference type="InParanoid" id="B6IKM6"/>
<dbReference type="RefSeq" id="XP_045100015.1">
    <property type="nucleotide sequence ID" value="XM_045239237.1"/>
</dbReference>
<keyword evidence="3" id="KW-1185">Reference proteome</keyword>
<evidence type="ECO:0000256" key="1">
    <source>
        <dbReference type="SAM" id="Phobius"/>
    </source>
</evidence>
<dbReference type="AlphaFoldDB" id="B6IKM6"/>
<feature type="transmembrane region" description="Helical" evidence="1">
    <location>
        <begin position="62"/>
        <end position="84"/>
    </location>
</feature>
<accession>B6IKM6</accession>
<protein>
    <submittedName>
        <fullName evidence="2">Protein CBG27563</fullName>
    </submittedName>
</protein>
<dbReference type="EMBL" id="HE600959">
    <property type="protein sequence ID" value="CAS00456.1"/>
    <property type="molecule type" value="Genomic_DNA"/>
</dbReference>
<dbReference type="CTD" id="68919013"/>
<evidence type="ECO:0000313" key="2">
    <source>
        <dbReference type="EMBL" id="CAS00456.1"/>
    </source>
</evidence>
<name>B6IKM6_CAEBR</name>
<reference evidence="2 3" key="1">
    <citation type="journal article" date="2003" name="PLoS Biol.">
        <title>The genome sequence of Caenorhabditis briggsae: a platform for comparative genomics.</title>
        <authorList>
            <person name="Stein L.D."/>
            <person name="Bao Z."/>
            <person name="Blasiar D."/>
            <person name="Blumenthal T."/>
            <person name="Brent M.R."/>
            <person name="Chen N."/>
            <person name="Chinwalla A."/>
            <person name="Clarke L."/>
            <person name="Clee C."/>
            <person name="Coghlan A."/>
            <person name="Coulson A."/>
            <person name="D'Eustachio P."/>
            <person name="Fitch D.H."/>
            <person name="Fulton L.A."/>
            <person name="Fulton R.E."/>
            <person name="Griffiths-Jones S."/>
            <person name="Harris T.W."/>
            <person name="Hillier L.W."/>
            <person name="Kamath R."/>
            <person name="Kuwabara P.E."/>
            <person name="Mardis E.R."/>
            <person name="Marra M.A."/>
            <person name="Miner T.L."/>
            <person name="Minx P."/>
            <person name="Mullikin J.C."/>
            <person name="Plumb R.W."/>
            <person name="Rogers J."/>
            <person name="Schein J.E."/>
            <person name="Sohrmann M."/>
            <person name="Spieth J."/>
            <person name="Stajich J.E."/>
            <person name="Wei C."/>
            <person name="Willey D."/>
            <person name="Wilson R.K."/>
            <person name="Durbin R."/>
            <person name="Waterston R.H."/>
        </authorList>
    </citation>
    <scope>NUCLEOTIDE SEQUENCE [LARGE SCALE GENOMIC DNA]</scope>
    <source>
        <strain evidence="2 3">AF16</strain>
    </source>
</reference>
<feature type="transmembrane region" description="Helical" evidence="1">
    <location>
        <begin position="29"/>
        <end position="50"/>
    </location>
</feature>
<dbReference type="KEGG" id="cbr:CBG_27563"/>
<dbReference type="HOGENOM" id="CLU_2051750_0_0_1"/>
<dbReference type="GeneID" id="68919013"/>
<keyword evidence="1" id="KW-0812">Transmembrane</keyword>
<keyword evidence="1" id="KW-1133">Transmembrane helix</keyword>